<dbReference type="SMART" id="SM00387">
    <property type="entry name" value="HATPase_c"/>
    <property type="match status" value="1"/>
</dbReference>
<keyword evidence="10 12" id="KW-1133">Transmembrane helix</keyword>
<proteinExistence type="predicted"/>
<protein>
    <recommendedName>
        <fullName evidence="3">histidine kinase</fullName>
        <ecNumber evidence="3">2.7.13.3</ecNumber>
    </recommendedName>
</protein>
<evidence type="ECO:0000313" key="15">
    <source>
        <dbReference type="Proteomes" id="UP000518288"/>
    </source>
</evidence>
<evidence type="ECO:0000256" key="7">
    <source>
        <dbReference type="ARBA" id="ARBA00022741"/>
    </source>
</evidence>
<dbReference type="PROSITE" id="PS50109">
    <property type="entry name" value="HIS_KIN"/>
    <property type="match status" value="1"/>
</dbReference>
<feature type="transmembrane region" description="Helical" evidence="12">
    <location>
        <begin position="169"/>
        <end position="190"/>
    </location>
</feature>
<dbReference type="GO" id="GO:0000155">
    <property type="term" value="F:phosphorelay sensor kinase activity"/>
    <property type="evidence" value="ECO:0007669"/>
    <property type="project" value="InterPro"/>
</dbReference>
<evidence type="ECO:0000256" key="1">
    <source>
        <dbReference type="ARBA" id="ARBA00000085"/>
    </source>
</evidence>
<accession>A0A7Y9UIG2</accession>
<dbReference type="CDD" id="cd00082">
    <property type="entry name" value="HisKA"/>
    <property type="match status" value="1"/>
</dbReference>
<evidence type="ECO:0000256" key="6">
    <source>
        <dbReference type="ARBA" id="ARBA00022692"/>
    </source>
</evidence>
<dbReference type="InterPro" id="IPR036097">
    <property type="entry name" value="HisK_dim/P_sf"/>
</dbReference>
<dbReference type="SMART" id="SM00388">
    <property type="entry name" value="HisKA"/>
    <property type="match status" value="1"/>
</dbReference>
<evidence type="ECO:0000256" key="11">
    <source>
        <dbReference type="ARBA" id="ARBA00023012"/>
    </source>
</evidence>
<evidence type="ECO:0000256" key="12">
    <source>
        <dbReference type="SAM" id="Phobius"/>
    </source>
</evidence>
<dbReference type="RefSeq" id="WP_179632665.1">
    <property type="nucleotide sequence ID" value="NZ_JACCFH010000001.1"/>
</dbReference>
<keyword evidence="6 12" id="KW-0812">Transmembrane</keyword>
<name>A0A7Y9UIG2_9BURK</name>
<evidence type="ECO:0000256" key="4">
    <source>
        <dbReference type="ARBA" id="ARBA00022553"/>
    </source>
</evidence>
<keyword evidence="8 14" id="KW-0418">Kinase</keyword>
<evidence type="ECO:0000256" key="5">
    <source>
        <dbReference type="ARBA" id="ARBA00022679"/>
    </source>
</evidence>
<dbReference type="InterPro" id="IPR013727">
    <property type="entry name" value="2CSK_N"/>
</dbReference>
<comment type="catalytic activity">
    <reaction evidence="1">
        <text>ATP + protein L-histidine = ADP + protein N-phospho-L-histidine.</text>
        <dbReference type="EC" id="2.7.13.3"/>
    </reaction>
</comment>
<feature type="domain" description="Histidine kinase" evidence="13">
    <location>
        <begin position="251"/>
        <end position="446"/>
    </location>
</feature>
<keyword evidence="9" id="KW-0067">ATP-binding</keyword>
<evidence type="ECO:0000256" key="9">
    <source>
        <dbReference type="ARBA" id="ARBA00022840"/>
    </source>
</evidence>
<evidence type="ECO:0000256" key="3">
    <source>
        <dbReference type="ARBA" id="ARBA00012438"/>
    </source>
</evidence>
<sequence>MTPDAPPPATQAGTAPAARHSLESRLHVRLLLVLGMLWLVAAAVAIFEVRKETNEVLDLALAENAERLLTLLPLHLPEDPLDADRARIDSIGLRRDSSAPIVVYQVLALDNRVLLRSSHAPTTALAPGAREGMSLHGDWRVATVTHQGRRAQFAEAVWHRKSTLEQASVTLLIPLLLLLPLAAMVLHQVVRKTFRQLQPVQEELARRSAHDLQPVSLQETPIELHPLMETVNGLMARVQALLAAERSFSAKMAHELRTPLAAARAQAQRLAQETEDERARERSQTLVRQLDRLTHLATRLLQIARVDSGVALQRQSIDLRQLAQMVVDEFPQSRDNTHQLRLITDTSPARVMGDIDALGIAVRNLIDNALKHAGGEASVVVRVLPDEISVTDDGPGAPGVDLAALTRPFERGSTLARGSGLGLSLVQTIARQSGAELLLTSPVSDGRGWRACLWFKPPA</sequence>
<keyword evidence="11" id="KW-0902">Two-component regulatory system</keyword>
<dbReference type="EMBL" id="JACCFH010000001">
    <property type="protein sequence ID" value="NYG31695.1"/>
    <property type="molecule type" value="Genomic_DNA"/>
</dbReference>
<dbReference type="Gene3D" id="1.10.287.130">
    <property type="match status" value="1"/>
</dbReference>
<dbReference type="GO" id="GO:0005886">
    <property type="term" value="C:plasma membrane"/>
    <property type="evidence" value="ECO:0007669"/>
    <property type="project" value="TreeGrafter"/>
</dbReference>
<keyword evidence="12" id="KW-0472">Membrane</keyword>
<gene>
    <name evidence="14" type="ORF">BDD16_000681</name>
</gene>
<dbReference type="Gene3D" id="1.20.5.1040">
    <property type="entry name" value="Sensor protein qsec"/>
    <property type="match status" value="1"/>
</dbReference>
<dbReference type="Pfam" id="PF02518">
    <property type="entry name" value="HATPase_c"/>
    <property type="match status" value="1"/>
</dbReference>
<dbReference type="InterPro" id="IPR003594">
    <property type="entry name" value="HATPase_dom"/>
</dbReference>
<evidence type="ECO:0000259" key="13">
    <source>
        <dbReference type="PROSITE" id="PS50109"/>
    </source>
</evidence>
<keyword evidence="7" id="KW-0547">Nucleotide-binding</keyword>
<dbReference type="SUPFAM" id="SSF47384">
    <property type="entry name" value="Homodimeric domain of signal transducing histidine kinase"/>
    <property type="match status" value="1"/>
</dbReference>
<dbReference type="CDD" id="cd00075">
    <property type="entry name" value="HATPase"/>
    <property type="match status" value="1"/>
</dbReference>
<dbReference type="GO" id="GO:0005524">
    <property type="term" value="F:ATP binding"/>
    <property type="evidence" value="ECO:0007669"/>
    <property type="project" value="UniProtKB-KW"/>
</dbReference>
<dbReference type="EC" id="2.7.13.3" evidence="3"/>
<dbReference type="Pfam" id="PF08521">
    <property type="entry name" value="2CSK_N"/>
    <property type="match status" value="1"/>
</dbReference>
<organism evidence="14 15">
    <name type="scientific">Sphaerotilus montanus</name>
    <dbReference type="NCBI Taxonomy" id="522889"/>
    <lineage>
        <taxon>Bacteria</taxon>
        <taxon>Pseudomonadati</taxon>
        <taxon>Pseudomonadota</taxon>
        <taxon>Betaproteobacteria</taxon>
        <taxon>Burkholderiales</taxon>
        <taxon>Sphaerotilaceae</taxon>
        <taxon>Sphaerotilus</taxon>
    </lineage>
</organism>
<dbReference type="Proteomes" id="UP000518288">
    <property type="component" value="Unassembled WGS sequence"/>
</dbReference>
<dbReference type="AlphaFoldDB" id="A0A7Y9UIG2"/>
<comment type="subcellular location">
    <subcellularLocation>
        <location evidence="2">Membrane</location>
        <topology evidence="2">Multi-pass membrane protein</topology>
    </subcellularLocation>
</comment>
<keyword evidence="15" id="KW-1185">Reference proteome</keyword>
<dbReference type="InterPro" id="IPR003661">
    <property type="entry name" value="HisK_dim/P_dom"/>
</dbReference>
<keyword evidence="5 14" id="KW-0808">Transferase</keyword>
<dbReference type="Pfam" id="PF00512">
    <property type="entry name" value="HisKA"/>
    <property type="match status" value="1"/>
</dbReference>
<dbReference type="PANTHER" id="PTHR45436:SF14">
    <property type="entry name" value="SENSOR PROTEIN QSEC"/>
    <property type="match status" value="1"/>
</dbReference>
<evidence type="ECO:0000256" key="8">
    <source>
        <dbReference type="ARBA" id="ARBA00022777"/>
    </source>
</evidence>
<dbReference type="PANTHER" id="PTHR45436">
    <property type="entry name" value="SENSOR HISTIDINE KINASE YKOH"/>
    <property type="match status" value="1"/>
</dbReference>
<comment type="caution">
    <text evidence="14">The sequence shown here is derived from an EMBL/GenBank/DDBJ whole genome shotgun (WGS) entry which is preliminary data.</text>
</comment>
<dbReference type="InterPro" id="IPR050428">
    <property type="entry name" value="TCS_sensor_his_kinase"/>
</dbReference>
<dbReference type="SUPFAM" id="SSF55874">
    <property type="entry name" value="ATPase domain of HSP90 chaperone/DNA topoisomerase II/histidine kinase"/>
    <property type="match status" value="1"/>
</dbReference>
<evidence type="ECO:0000256" key="2">
    <source>
        <dbReference type="ARBA" id="ARBA00004141"/>
    </source>
</evidence>
<evidence type="ECO:0000313" key="14">
    <source>
        <dbReference type="EMBL" id="NYG31695.1"/>
    </source>
</evidence>
<dbReference type="InterPro" id="IPR036890">
    <property type="entry name" value="HATPase_C_sf"/>
</dbReference>
<evidence type="ECO:0000256" key="10">
    <source>
        <dbReference type="ARBA" id="ARBA00022989"/>
    </source>
</evidence>
<feature type="transmembrane region" description="Helical" evidence="12">
    <location>
        <begin position="26"/>
        <end position="47"/>
    </location>
</feature>
<keyword evidence="4" id="KW-0597">Phosphoprotein</keyword>
<reference evidence="14 15" key="1">
    <citation type="submission" date="2020-07" db="EMBL/GenBank/DDBJ databases">
        <title>Genomic Encyclopedia of Archaeal and Bacterial Type Strains, Phase II (KMG-II): from individual species to whole genera.</title>
        <authorList>
            <person name="Goeker M."/>
        </authorList>
    </citation>
    <scope>NUCLEOTIDE SEQUENCE [LARGE SCALE GENOMIC DNA]</scope>
    <source>
        <strain evidence="14 15">DSM 21226</strain>
    </source>
</reference>
<dbReference type="Gene3D" id="3.30.565.10">
    <property type="entry name" value="Histidine kinase-like ATPase, C-terminal domain"/>
    <property type="match status" value="1"/>
</dbReference>
<dbReference type="InterPro" id="IPR005467">
    <property type="entry name" value="His_kinase_dom"/>
</dbReference>